<evidence type="ECO:0000259" key="2">
    <source>
        <dbReference type="Pfam" id="PF13399"/>
    </source>
</evidence>
<dbReference type="Proteomes" id="UP000186132">
    <property type="component" value="Unassembled WGS sequence"/>
</dbReference>
<feature type="region of interest" description="Disordered" evidence="1">
    <location>
        <begin position="9"/>
        <end position="75"/>
    </location>
</feature>
<accession>A0A1M5RBS6</accession>
<protein>
    <submittedName>
        <fullName evidence="3">LytR cell envelope-related transcriptional attenuator</fullName>
    </submittedName>
</protein>
<name>A0A1M5RBS6_9ACTN</name>
<feature type="compositionally biased region" description="Low complexity" evidence="1">
    <location>
        <begin position="19"/>
        <end position="69"/>
    </location>
</feature>
<feature type="domain" description="LytR/CpsA/Psr regulator C-terminal" evidence="2">
    <location>
        <begin position="74"/>
        <end position="162"/>
    </location>
</feature>
<proteinExistence type="predicted"/>
<dbReference type="STRING" id="1206085.SAMN05443575_3498"/>
<evidence type="ECO:0000256" key="1">
    <source>
        <dbReference type="SAM" id="MobiDB-lite"/>
    </source>
</evidence>
<dbReference type="Gene3D" id="3.30.70.2390">
    <property type="match status" value="1"/>
</dbReference>
<organism evidence="3 4">
    <name type="scientific">Jatrophihabitans endophyticus</name>
    <dbReference type="NCBI Taxonomy" id="1206085"/>
    <lineage>
        <taxon>Bacteria</taxon>
        <taxon>Bacillati</taxon>
        <taxon>Actinomycetota</taxon>
        <taxon>Actinomycetes</taxon>
        <taxon>Jatrophihabitantales</taxon>
        <taxon>Jatrophihabitantaceae</taxon>
        <taxon>Jatrophihabitans</taxon>
    </lineage>
</organism>
<dbReference type="EMBL" id="FQVU01000005">
    <property type="protein sequence ID" value="SHH23560.1"/>
    <property type="molecule type" value="Genomic_DNA"/>
</dbReference>
<reference evidence="3 4" key="1">
    <citation type="submission" date="2016-11" db="EMBL/GenBank/DDBJ databases">
        <authorList>
            <person name="Jaros S."/>
            <person name="Januszkiewicz K."/>
            <person name="Wedrychowicz H."/>
        </authorList>
    </citation>
    <scope>NUCLEOTIDE SEQUENCE [LARGE SCALE GENOMIC DNA]</scope>
    <source>
        <strain evidence="3 4">DSM 45627</strain>
    </source>
</reference>
<evidence type="ECO:0000313" key="4">
    <source>
        <dbReference type="Proteomes" id="UP000186132"/>
    </source>
</evidence>
<sequence length="165" mass="16675">MLVVAVVALTQQKGSKQDAAGSSPAASTGATSSATRPSTSASRSTGTSTSASRSARPSDTSGSSTSTGGAEKLPLVILNNTTTNGLATQAAERFRNGGWRVDDIGNLTDDILSTCVYYDPDVDGAKAAAAALRAQFPGIQRSTEKFDGLPSGPLVVVLTSDYTSG</sequence>
<dbReference type="AlphaFoldDB" id="A0A1M5RBS6"/>
<dbReference type="Pfam" id="PF13399">
    <property type="entry name" value="LytR_C"/>
    <property type="match status" value="1"/>
</dbReference>
<keyword evidence="4" id="KW-1185">Reference proteome</keyword>
<gene>
    <name evidence="3" type="ORF">SAMN05443575_3498</name>
</gene>
<dbReference type="InterPro" id="IPR027381">
    <property type="entry name" value="LytR/CpsA/Psr_C"/>
</dbReference>
<evidence type="ECO:0000313" key="3">
    <source>
        <dbReference type="EMBL" id="SHH23560.1"/>
    </source>
</evidence>